<sequence length="905" mass="101109">MLRAEWVDKESFKERYQRNNKFGGQKNLRCYPTCSVSGHRDSGFCGTSLTCIVQDLPVLDAETEYRAYGEFIICGTKELMRPNTTLPLAEAQAKERTAALPKLPWLAGDVRLQDDNSFSIAFNRQLGGWHYGWRANKHSCDSYHCFRAYIFKLKADSPDLVYVGSVSSPVFQVYSRRRQRGVLKEEAADASTNGDDVPIPPPAAKRAKVEAPKAPSMATLDSNSSMTMPLRELASAAMDSKILDTLMDNYPRQNMLNRTLDRLTYFIFQFASGNEGCWDDTDRTTDVSNEVTNNNGPVHGLMDSGSPTAAGGISQGLEMDVSEAFSGPQYVDPHLWDPAYTGKPSVNNNYNDINNDGSGGRSKNSNITINGMPVPPLPHTSMGEEARGGAGVARSVPNVDLGFLKRGFTPSNPAAENPPSNVTNMSEGMQQLREILMRESSYAHDPQRIDMIIEGVESISECVIRLAKNNKAFNDIVASYSSPEGIKRLKAQIERERNVNFVWSAEREDRTYDPTKVDDPDHETSIYGMLRQAFRNIMMSAIVNTGQRLEPYIESMDLAARHGVATPDPYYPPSPRAAAFIHMQLYGSLDHFEKQDYGSREGKFVDNTQRCQYAKDLMVVRRGIMRRIVCNRIVSDQRTRAQSSARDLEPPVAPGWDINGTWILLGPVDEPGFKQGSEGIGALLSICAGVNVGGFYNRVFTTMLSKIEVHITEETFTSRGQQMLLADPRLVANLKGKPHCWRPSMPMVVGYAGVHPLSQNKLIVGWLSVEKDGQHCINVVIGGPLFAEAVSELACDTIRRRDGEPNTASAQRLSKFFQQHVKPGDVPQLRIHKRFIISHSRQHLTMEDYFHIFPRAALAPRMDKTSELQTLTGTQDYKFTGVKMRHKFMRCYLNQTDTDLILDLL</sequence>
<dbReference type="EMBL" id="BEYU01000063">
    <property type="protein sequence ID" value="GBG29669.1"/>
    <property type="molecule type" value="Genomic_DNA"/>
</dbReference>
<organism evidence="2 3">
    <name type="scientific">Hondaea fermentalgiana</name>
    <dbReference type="NCBI Taxonomy" id="2315210"/>
    <lineage>
        <taxon>Eukaryota</taxon>
        <taxon>Sar</taxon>
        <taxon>Stramenopiles</taxon>
        <taxon>Bigyra</taxon>
        <taxon>Labyrinthulomycetes</taxon>
        <taxon>Thraustochytrida</taxon>
        <taxon>Thraustochytriidae</taxon>
        <taxon>Hondaea</taxon>
    </lineage>
</organism>
<proteinExistence type="predicted"/>
<name>A0A2R5GH56_9STRA</name>
<dbReference type="Proteomes" id="UP000241890">
    <property type="component" value="Unassembled WGS sequence"/>
</dbReference>
<evidence type="ECO:0000313" key="3">
    <source>
        <dbReference type="Proteomes" id="UP000241890"/>
    </source>
</evidence>
<keyword evidence="3" id="KW-1185">Reference proteome</keyword>
<accession>A0A2R5GH56</accession>
<feature type="region of interest" description="Disordered" evidence="1">
    <location>
        <begin position="184"/>
        <end position="223"/>
    </location>
</feature>
<dbReference type="AlphaFoldDB" id="A0A2R5GH56"/>
<reference evidence="2 3" key="1">
    <citation type="submission" date="2017-12" db="EMBL/GenBank/DDBJ databases">
        <title>Sequencing, de novo assembly and annotation of complete genome of a new Thraustochytrid species, strain FCC1311.</title>
        <authorList>
            <person name="Sedici K."/>
            <person name="Godart F."/>
            <person name="Aiese Cigliano R."/>
            <person name="Sanseverino W."/>
            <person name="Barakat M."/>
            <person name="Ortet P."/>
            <person name="Marechal E."/>
            <person name="Cagnac O."/>
            <person name="Amato A."/>
        </authorList>
    </citation>
    <scope>NUCLEOTIDE SEQUENCE [LARGE SCALE GENOMIC DNA]</scope>
</reference>
<evidence type="ECO:0000256" key="1">
    <source>
        <dbReference type="SAM" id="MobiDB-lite"/>
    </source>
</evidence>
<comment type="caution">
    <text evidence="2">The sequence shown here is derived from an EMBL/GenBank/DDBJ whole genome shotgun (WGS) entry which is preliminary data.</text>
</comment>
<protein>
    <submittedName>
        <fullName evidence="2">Uncharacterized protein</fullName>
    </submittedName>
</protein>
<dbReference type="InParanoid" id="A0A2R5GH56"/>
<evidence type="ECO:0000313" key="2">
    <source>
        <dbReference type="EMBL" id="GBG29669.1"/>
    </source>
</evidence>
<gene>
    <name evidence="2" type="ORF">FCC1311_058902</name>
</gene>